<keyword evidence="4" id="KW-1185">Reference proteome</keyword>
<organism evidence="3 4">
    <name type="scientific">Natronospirillum operosum</name>
    <dbReference type="NCBI Taxonomy" id="2759953"/>
    <lineage>
        <taxon>Bacteria</taxon>
        <taxon>Pseudomonadati</taxon>
        <taxon>Pseudomonadota</taxon>
        <taxon>Gammaproteobacteria</taxon>
        <taxon>Oceanospirillales</taxon>
        <taxon>Natronospirillaceae</taxon>
        <taxon>Natronospirillum</taxon>
    </lineage>
</organism>
<dbReference type="RefSeq" id="WP_135483182.1">
    <property type="nucleotide sequence ID" value="NZ_SRMF01000003.1"/>
</dbReference>
<protein>
    <submittedName>
        <fullName evidence="3">SDR family oxidoreductase</fullName>
    </submittedName>
</protein>
<dbReference type="Gene3D" id="3.40.50.720">
    <property type="entry name" value="NAD(P)-binding Rossmann-like Domain"/>
    <property type="match status" value="1"/>
</dbReference>
<evidence type="ECO:0000313" key="3">
    <source>
        <dbReference type="EMBL" id="TGG93473.1"/>
    </source>
</evidence>
<comment type="caution">
    <text evidence="3">The sequence shown here is derived from an EMBL/GenBank/DDBJ whole genome shotgun (WGS) entry which is preliminary data.</text>
</comment>
<dbReference type="InterPro" id="IPR002347">
    <property type="entry name" value="SDR_fam"/>
</dbReference>
<dbReference type="PRINTS" id="PR00080">
    <property type="entry name" value="SDRFAMILY"/>
</dbReference>
<proteinExistence type="inferred from homology"/>
<evidence type="ECO:0000256" key="1">
    <source>
        <dbReference type="ARBA" id="ARBA00006484"/>
    </source>
</evidence>
<dbReference type="PROSITE" id="PS00061">
    <property type="entry name" value="ADH_SHORT"/>
    <property type="match status" value="1"/>
</dbReference>
<dbReference type="GO" id="GO:0016491">
    <property type="term" value="F:oxidoreductase activity"/>
    <property type="evidence" value="ECO:0007669"/>
    <property type="project" value="UniProtKB-KW"/>
</dbReference>
<evidence type="ECO:0000256" key="2">
    <source>
        <dbReference type="ARBA" id="ARBA00023002"/>
    </source>
</evidence>
<dbReference type="PANTHER" id="PTHR43639:SF1">
    <property type="entry name" value="SHORT-CHAIN DEHYDROGENASE_REDUCTASE FAMILY PROTEIN"/>
    <property type="match status" value="1"/>
</dbReference>
<sequence>MNLTNTYPSLQGRVVFITGGGSGIGAGLVEAFGDQGARVAFVDILEAESQALMRELNERWGEPRAHFYSCNLIDIERLQAIMAQVQQELGSISVLVNNAAQDTRHDFRDVTPEYWNERININLRPQFFAAQAVYEQMKAQGGGSIINFGSMSWHECQGNMTGYTTSKAAVLGLTRGLARDMGPDGIRVNTLTPGWVMTERQLNNWVNDDTRKVIDQSQCLAGDLMPEHICAMALFLASDDSRMCTAQDFIVDAGWI</sequence>
<dbReference type="Proteomes" id="UP000297475">
    <property type="component" value="Unassembled WGS sequence"/>
</dbReference>
<dbReference type="PANTHER" id="PTHR43639">
    <property type="entry name" value="OXIDOREDUCTASE, SHORT-CHAIN DEHYDROGENASE/REDUCTASE FAMILY (AFU_ORTHOLOGUE AFUA_5G02870)"/>
    <property type="match status" value="1"/>
</dbReference>
<dbReference type="AlphaFoldDB" id="A0A4Z0WC25"/>
<evidence type="ECO:0000313" key="4">
    <source>
        <dbReference type="Proteomes" id="UP000297475"/>
    </source>
</evidence>
<dbReference type="Pfam" id="PF13561">
    <property type="entry name" value="adh_short_C2"/>
    <property type="match status" value="1"/>
</dbReference>
<dbReference type="PRINTS" id="PR00081">
    <property type="entry name" value="GDHRDH"/>
</dbReference>
<dbReference type="SUPFAM" id="SSF51735">
    <property type="entry name" value="NAD(P)-binding Rossmann-fold domains"/>
    <property type="match status" value="1"/>
</dbReference>
<dbReference type="FunFam" id="3.40.50.720:FF:000084">
    <property type="entry name" value="Short-chain dehydrogenase reductase"/>
    <property type="match status" value="1"/>
</dbReference>
<comment type="similarity">
    <text evidence="1">Belongs to the short-chain dehydrogenases/reductases (SDR) family.</text>
</comment>
<name>A0A4Z0WC25_9GAMM</name>
<dbReference type="OrthoDB" id="9789398at2"/>
<reference evidence="3 4" key="1">
    <citation type="submission" date="2019-04" db="EMBL/GenBank/DDBJ databases">
        <title>Natronospirillum operosus gen. nov., sp. nov., a haloalkaliphilic satellite isolated from decaying biomass of laboratory culture of cyanobacterium Geitlerinema sp. and proposal of Natronospirillaceae fam. nov. and Saccharospirillaceae fam. nov.</title>
        <authorList>
            <person name="Kevbrin V."/>
            <person name="Boltyanskaya Y."/>
            <person name="Koziaeva V."/>
            <person name="Grouzdev D.S."/>
            <person name="Park M."/>
            <person name="Cho J."/>
        </authorList>
    </citation>
    <scope>NUCLEOTIDE SEQUENCE [LARGE SCALE GENOMIC DNA]</scope>
    <source>
        <strain evidence="3 4">G-116</strain>
    </source>
</reference>
<gene>
    <name evidence="3" type="ORF">E4656_10525</name>
</gene>
<dbReference type="InterPro" id="IPR020904">
    <property type="entry name" value="Sc_DH/Rdtase_CS"/>
</dbReference>
<dbReference type="CDD" id="cd05233">
    <property type="entry name" value="SDR_c"/>
    <property type="match status" value="1"/>
</dbReference>
<dbReference type="EMBL" id="SRMF01000003">
    <property type="protein sequence ID" value="TGG93473.1"/>
    <property type="molecule type" value="Genomic_DNA"/>
</dbReference>
<keyword evidence="2" id="KW-0560">Oxidoreductase</keyword>
<accession>A0A4Z0WC25</accession>
<dbReference type="InterPro" id="IPR036291">
    <property type="entry name" value="NAD(P)-bd_dom_sf"/>
</dbReference>